<dbReference type="EMBL" id="MN740800">
    <property type="protein sequence ID" value="QHU12459.1"/>
    <property type="molecule type" value="Genomic_DNA"/>
</dbReference>
<accession>A0A6C0K401</accession>
<evidence type="ECO:0000313" key="1">
    <source>
        <dbReference type="EMBL" id="QHU12459.1"/>
    </source>
</evidence>
<name>A0A6C0K401_9ZZZZ</name>
<proteinExistence type="predicted"/>
<sequence>MSSIYSYTYSSEGQGPWWGIRCPSDMYRSVVNRVQETDRYFVYLTSVRGDTLAVAIEGPHSDEQCNTIFAPEWVLSRLGIEEGDSVMMDPILEAPPNAEIVRIQPITVASVENPIFVEGLTQALNQLGILQEGILSAIVDPSMPELHEFLVENLNPAKVCLANGDLNVDLVSAVDYEEAETFKYNVSPMEEEFIRGNGRPNTPLPPETSSMPLVPVSNALPTMFVPFSGRGYRMSDYRKN</sequence>
<organism evidence="1">
    <name type="scientific">viral metagenome</name>
    <dbReference type="NCBI Taxonomy" id="1070528"/>
    <lineage>
        <taxon>unclassified sequences</taxon>
        <taxon>metagenomes</taxon>
        <taxon>organismal metagenomes</taxon>
    </lineage>
</organism>
<protein>
    <submittedName>
        <fullName evidence="1">Uncharacterized protein</fullName>
    </submittedName>
</protein>
<dbReference type="AlphaFoldDB" id="A0A6C0K401"/>
<reference evidence="1" key="1">
    <citation type="journal article" date="2020" name="Nature">
        <title>Giant virus diversity and host interactions through global metagenomics.</title>
        <authorList>
            <person name="Schulz F."/>
            <person name="Roux S."/>
            <person name="Paez-Espino D."/>
            <person name="Jungbluth S."/>
            <person name="Walsh D.A."/>
            <person name="Denef V.J."/>
            <person name="McMahon K.D."/>
            <person name="Konstantinidis K.T."/>
            <person name="Eloe-Fadrosh E.A."/>
            <person name="Kyrpides N.C."/>
            <person name="Woyke T."/>
        </authorList>
    </citation>
    <scope>NUCLEOTIDE SEQUENCE</scope>
    <source>
        <strain evidence="1">GVMAG-S-1101171-110</strain>
    </source>
</reference>